<protein>
    <recommendedName>
        <fullName evidence="2">histidine kinase</fullName>
        <ecNumber evidence="2">2.7.13.3</ecNumber>
    </recommendedName>
</protein>
<dbReference type="GO" id="GO:0000160">
    <property type="term" value="P:phosphorelay signal transduction system"/>
    <property type="evidence" value="ECO:0007669"/>
    <property type="project" value="UniProtKB-KW"/>
</dbReference>
<feature type="transmembrane region" description="Helical" evidence="7">
    <location>
        <begin position="12"/>
        <end position="28"/>
    </location>
</feature>
<dbReference type="EC" id="2.7.13.3" evidence="2"/>
<feature type="transmembrane region" description="Helical" evidence="7">
    <location>
        <begin position="171"/>
        <end position="191"/>
    </location>
</feature>
<keyword evidence="3" id="KW-0808">Transferase</keyword>
<evidence type="ECO:0000256" key="4">
    <source>
        <dbReference type="ARBA" id="ARBA00022777"/>
    </source>
</evidence>
<dbReference type="Gene3D" id="3.30.565.10">
    <property type="entry name" value="Histidine kinase-like ATPase, C-terminal domain"/>
    <property type="match status" value="1"/>
</dbReference>
<dbReference type="InterPro" id="IPR036890">
    <property type="entry name" value="HATPase_C_sf"/>
</dbReference>
<evidence type="ECO:0000256" key="7">
    <source>
        <dbReference type="SAM" id="Phobius"/>
    </source>
</evidence>
<evidence type="ECO:0000313" key="9">
    <source>
        <dbReference type="EMBL" id="GEU14556.1"/>
    </source>
</evidence>
<feature type="transmembrane region" description="Helical" evidence="7">
    <location>
        <begin position="119"/>
        <end position="135"/>
    </location>
</feature>
<organism evidence="9">
    <name type="scientific">Bacillus anthracis</name>
    <name type="common">anthrax bacterium</name>
    <dbReference type="NCBI Taxonomy" id="1392"/>
    <lineage>
        <taxon>Bacteria</taxon>
        <taxon>Bacillati</taxon>
        <taxon>Bacillota</taxon>
        <taxon>Bacilli</taxon>
        <taxon>Bacillales</taxon>
        <taxon>Bacillaceae</taxon>
        <taxon>Bacillus</taxon>
        <taxon>Bacillus cereus group</taxon>
    </lineage>
</organism>
<feature type="transmembrane region" description="Helical" evidence="7">
    <location>
        <begin position="378"/>
        <end position="394"/>
    </location>
</feature>
<dbReference type="CDD" id="cd16917">
    <property type="entry name" value="HATPase_UhpB-NarQ-NarX-like"/>
    <property type="match status" value="1"/>
</dbReference>
<evidence type="ECO:0000256" key="6">
    <source>
        <dbReference type="SAM" id="Coils"/>
    </source>
</evidence>
<evidence type="ECO:0000256" key="1">
    <source>
        <dbReference type="ARBA" id="ARBA00000085"/>
    </source>
</evidence>
<dbReference type="GO" id="GO:0004673">
    <property type="term" value="F:protein histidine kinase activity"/>
    <property type="evidence" value="ECO:0007669"/>
    <property type="project" value="UniProtKB-EC"/>
</dbReference>
<feature type="transmembrane region" description="Helical" evidence="7">
    <location>
        <begin position="234"/>
        <end position="255"/>
    </location>
</feature>
<sequence>MVDKRKKVGIGLKWLVTISYIVIYSAFMEKEMSFLSLLCSIYIIFLGSFVYIKLPQKLYSLSFFSLTFYLGWTVLLVYSDIWVLKLVGLFLLCCHPLTLYLFLYSFIHIDDKKKLNKNRILLCCVSLYSYLALLLDFYVGPTLILLMISSITVNYLTIIKEKKFFFSALKYKVLITSLLLSFVLLILFYFICLLSPELSFYNWDKITILVTILPTGVVYILVKGREIILSEKFLLVFCILLYSSFFFLILEVIGIVLWKSFILTILFTLVCYLTHLSINAIRSNKVKQLKNNFRNLNNEKLEVLDQVTYSQFLNNVSELLLDKLEELTASQRLAVFVESKEGCYLLCQKGEAVFNSLKKEIHLLKKQKQKIKFRKKEYTCIPIIISGYTVWIFFENNDNDIDLKSIYKTVEQHGTLIITVRLLHLNSKSYVKDPIEVCQLLRIKLFNSMEIEKKNYANYLHDNILQSVIGLHTLISNLSGDVMVMDLINEEFSKLVSSIRSEIFNTYPSTLYHLTFKENLQILIDDFNKKYPNTEFTLDYSIEEIIPQHVIAPLYRIVKELNENIGKHADAEIGKVTVEIDNAEIQLIVEDDGVGVGNILEFEKSLIQTNDHIGLLSIKNDINWLNGSFKMLSLPGPNSGTKVWVTIPCMKGEQYENITS</sequence>
<feature type="transmembrane region" description="Helical" evidence="7">
    <location>
        <begin position="34"/>
        <end position="52"/>
    </location>
</feature>
<feature type="transmembrane region" description="Helical" evidence="7">
    <location>
        <begin position="261"/>
        <end position="281"/>
    </location>
</feature>
<comment type="caution">
    <text evidence="9">The sequence shown here is derived from an EMBL/GenBank/DDBJ whole genome shotgun (WGS) entry which is preliminary data.</text>
</comment>
<dbReference type="Pfam" id="PF02518">
    <property type="entry name" value="HATPase_c"/>
    <property type="match status" value="1"/>
</dbReference>
<comment type="catalytic activity">
    <reaction evidence="1">
        <text>ATP + protein L-histidine = ADP + protein N-phospho-L-histidine.</text>
        <dbReference type="EC" id="2.7.13.3"/>
    </reaction>
</comment>
<accession>A0A640MLD0</accession>
<feature type="transmembrane region" description="Helical" evidence="7">
    <location>
        <begin position="141"/>
        <end position="159"/>
    </location>
</feature>
<keyword evidence="7" id="KW-1133">Transmembrane helix</keyword>
<keyword evidence="5" id="KW-0902">Two-component regulatory system</keyword>
<proteinExistence type="predicted"/>
<feature type="transmembrane region" description="Helical" evidence="7">
    <location>
        <begin position="203"/>
        <end position="222"/>
    </location>
</feature>
<evidence type="ECO:0000259" key="8">
    <source>
        <dbReference type="Pfam" id="PF02518"/>
    </source>
</evidence>
<dbReference type="AlphaFoldDB" id="A0A640MLD0"/>
<name>A0A640MLD0_BACAN</name>
<feature type="domain" description="Histidine kinase/HSP90-like ATPase" evidence="8">
    <location>
        <begin position="552"/>
        <end position="648"/>
    </location>
</feature>
<keyword evidence="7" id="KW-0812">Transmembrane</keyword>
<reference evidence="9" key="2">
    <citation type="submission" date="2019-12" db="EMBL/GenBank/DDBJ databases">
        <authorList>
            <person name="Hoang T.H.H."/>
            <person name="Okutani A."/>
        </authorList>
    </citation>
    <scope>NUCLEOTIDE SEQUENCE</scope>
    <source>
        <strain evidence="9">QuyetLC</strain>
    </source>
</reference>
<dbReference type="PANTHER" id="PTHR24421">
    <property type="entry name" value="NITRATE/NITRITE SENSOR PROTEIN NARX-RELATED"/>
    <property type="match status" value="1"/>
</dbReference>
<feature type="transmembrane region" description="Helical" evidence="7">
    <location>
        <begin position="84"/>
        <end position="107"/>
    </location>
</feature>
<reference evidence="9" key="1">
    <citation type="submission" date="2019-12" db="EMBL/GenBank/DDBJ databases">
        <title>Epidemiological and comparative genomic analysis of Bacillus anthracis isolated from northern Vietnam.</title>
        <authorList>
            <person name="Hoang T.T.H."/>
            <person name="Dang D.A."/>
            <person name="Pham M.H."/>
            <person name="Luong M.H."/>
            <person name="Tran N.D."/>
            <person name="Nguyen T.H."/>
            <person name="Nguyen T.T."/>
            <person name="Inoue S."/>
            <person name="Morikawa S."/>
            <person name="Okutani A."/>
        </authorList>
    </citation>
    <scope>NUCLEOTIDE SEQUENCE</scope>
    <source>
        <strain evidence="9">QuyetLC</strain>
    </source>
</reference>
<keyword evidence="6" id="KW-0175">Coiled coil</keyword>
<dbReference type="InterPro" id="IPR003594">
    <property type="entry name" value="HATPase_dom"/>
</dbReference>
<evidence type="ECO:0000256" key="2">
    <source>
        <dbReference type="ARBA" id="ARBA00012438"/>
    </source>
</evidence>
<dbReference type="PANTHER" id="PTHR24421:SF10">
    <property type="entry name" value="NITRATE_NITRITE SENSOR PROTEIN NARQ"/>
    <property type="match status" value="1"/>
</dbReference>
<evidence type="ECO:0000256" key="5">
    <source>
        <dbReference type="ARBA" id="ARBA00023012"/>
    </source>
</evidence>
<keyword evidence="4" id="KW-0418">Kinase</keyword>
<dbReference type="InterPro" id="IPR050482">
    <property type="entry name" value="Sensor_HK_TwoCompSys"/>
</dbReference>
<dbReference type="EMBL" id="BLEY01000072">
    <property type="protein sequence ID" value="GEU14556.1"/>
    <property type="molecule type" value="Genomic_DNA"/>
</dbReference>
<dbReference type="SUPFAM" id="SSF55874">
    <property type="entry name" value="ATPase domain of HSP90 chaperone/DNA topoisomerase II/histidine kinase"/>
    <property type="match status" value="1"/>
</dbReference>
<gene>
    <name evidence="9" type="primary">salK</name>
    <name evidence="9" type="ORF">QuyetLC_47010</name>
</gene>
<keyword evidence="7" id="KW-0472">Membrane</keyword>
<evidence type="ECO:0000256" key="3">
    <source>
        <dbReference type="ARBA" id="ARBA00022679"/>
    </source>
</evidence>
<feature type="transmembrane region" description="Helical" evidence="7">
    <location>
        <begin position="59"/>
        <end position="78"/>
    </location>
</feature>
<feature type="coiled-coil region" evidence="6">
    <location>
        <begin position="279"/>
        <end position="306"/>
    </location>
</feature>